<evidence type="ECO:0000256" key="1">
    <source>
        <dbReference type="SAM" id="SignalP"/>
    </source>
</evidence>
<name>A0A0G4FEC5_VITBC</name>
<dbReference type="Proteomes" id="UP000041254">
    <property type="component" value="Unassembled WGS sequence"/>
</dbReference>
<dbReference type="PANTHER" id="PTHR15852">
    <property type="entry name" value="PLASTID TRANSCRIPTIONALLY ACTIVE PROTEIN"/>
    <property type="match status" value="1"/>
</dbReference>
<evidence type="ECO:0008006" key="4">
    <source>
        <dbReference type="Google" id="ProtNLM"/>
    </source>
</evidence>
<protein>
    <recommendedName>
        <fullName evidence="4">CR-type domain-containing protein</fullName>
    </recommendedName>
</protein>
<sequence length="202" mass="21713">MHIAMLLVCFVSILPAVFSAFIPPAVRRSQISTLSPLRRLGASSTRRYASLFDFPPDLNPEHLLQDIWAFLEVINPAANEDIRRVGASAAWVGGSVGVAGSLTAIMLKAEKVKSRDNCAFCKGSGALVCGNCHGNRFVLMKRGGGNIEEADEDCRRYTCPTCNGLGIVTCVNCQGDGLAIPPVLNRKRSRDPEGPLEDRGLA</sequence>
<dbReference type="SUPFAM" id="SSF57938">
    <property type="entry name" value="DnaJ/Hsp40 cysteine-rich domain"/>
    <property type="match status" value="1"/>
</dbReference>
<organism evidence="2 3">
    <name type="scientific">Vitrella brassicaformis (strain CCMP3155)</name>
    <dbReference type="NCBI Taxonomy" id="1169540"/>
    <lineage>
        <taxon>Eukaryota</taxon>
        <taxon>Sar</taxon>
        <taxon>Alveolata</taxon>
        <taxon>Colpodellida</taxon>
        <taxon>Vitrellaceae</taxon>
        <taxon>Vitrella</taxon>
    </lineage>
</organism>
<feature type="chain" id="PRO_5005188694" description="CR-type domain-containing protein" evidence="1">
    <location>
        <begin position="20"/>
        <end position="202"/>
    </location>
</feature>
<dbReference type="InParanoid" id="A0A0G4FEC5"/>
<dbReference type="OrthoDB" id="5719at2759"/>
<keyword evidence="3" id="KW-1185">Reference proteome</keyword>
<proteinExistence type="predicted"/>
<feature type="signal peptide" evidence="1">
    <location>
        <begin position="1"/>
        <end position="19"/>
    </location>
</feature>
<dbReference type="InterPro" id="IPR036410">
    <property type="entry name" value="HSP_DnaJ_Cys-rich_dom_sf"/>
</dbReference>
<accession>A0A0G4FEC5</accession>
<evidence type="ECO:0000313" key="2">
    <source>
        <dbReference type="EMBL" id="CEM11567.1"/>
    </source>
</evidence>
<dbReference type="EMBL" id="CDMY01000419">
    <property type="protein sequence ID" value="CEM11567.1"/>
    <property type="molecule type" value="Genomic_DNA"/>
</dbReference>
<dbReference type="VEuPathDB" id="CryptoDB:Vbra_1069"/>
<reference evidence="2 3" key="1">
    <citation type="submission" date="2014-11" db="EMBL/GenBank/DDBJ databases">
        <authorList>
            <person name="Zhu J."/>
            <person name="Qi W."/>
            <person name="Song R."/>
        </authorList>
    </citation>
    <scope>NUCLEOTIDE SEQUENCE [LARGE SCALE GENOMIC DNA]</scope>
</reference>
<evidence type="ECO:0000313" key="3">
    <source>
        <dbReference type="Proteomes" id="UP000041254"/>
    </source>
</evidence>
<keyword evidence="1" id="KW-0732">Signal</keyword>
<dbReference type="PANTHER" id="PTHR15852:SF54">
    <property type="entry name" value="PROTEIN SSUH2 HOMOLOG"/>
    <property type="match status" value="1"/>
</dbReference>
<gene>
    <name evidence="2" type="ORF">Vbra_1069</name>
</gene>
<dbReference type="AlphaFoldDB" id="A0A0G4FEC5"/>